<feature type="chain" id="PRO_5032498232" description="Secreted protein" evidence="2">
    <location>
        <begin position="22"/>
        <end position="141"/>
    </location>
</feature>
<sequence>MKLAAYGLCLILLALPSAVRSSENLADKREACRIEARSRIAPKGKIKVDDYRRIVQRRATYVTQCIGRSVVASSNAPSPPRRVLDDATAGGGRPAAASSPVKPQREAGRAKPSRTKVASTRTAKAAKARERKGKPPSRRGR</sequence>
<dbReference type="AlphaFoldDB" id="A0A838BSU5"/>
<evidence type="ECO:0000256" key="1">
    <source>
        <dbReference type="SAM" id="MobiDB-lite"/>
    </source>
</evidence>
<evidence type="ECO:0000313" key="4">
    <source>
        <dbReference type="Proteomes" id="UP000572984"/>
    </source>
</evidence>
<keyword evidence="4" id="KW-1185">Reference proteome</keyword>
<evidence type="ECO:0000256" key="2">
    <source>
        <dbReference type="SAM" id="SignalP"/>
    </source>
</evidence>
<dbReference type="EMBL" id="JACDXJ010000001">
    <property type="protein sequence ID" value="MBA1158035.1"/>
    <property type="molecule type" value="Genomic_DNA"/>
</dbReference>
<feature type="signal peptide" evidence="2">
    <location>
        <begin position="1"/>
        <end position="21"/>
    </location>
</feature>
<reference evidence="3 4" key="1">
    <citation type="submission" date="2020-07" db="EMBL/GenBank/DDBJ databases">
        <title>Draft genome and description of Microvirga mediterraneensis Marseille-Q2068 sp. nov.</title>
        <authorList>
            <person name="Boxberger M."/>
        </authorList>
    </citation>
    <scope>NUCLEOTIDE SEQUENCE [LARGE SCALE GENOMIC DNA]</scope>
    <source>
        <strain evidence="3 4">Marseille-Q2068</strain>
    </source>
</reference>
<keyword evidence="2" id="KW-0732">Signal</keyword>
<dbReference type="Proteomes" id="UP000572984">
    <property type="component" value="Unassembled WGS sequence"/>
</dbReference>
<dbReference type="RefSeq" id="WP_181053463.1">
    <property type="nucleotide sequence ID" value="NZ_JACDXJ010000001.1"/>
</dbReference>
<organism evidence="3 4">
    <name type="scientific">Microvirga mediterraneensis</name>
    <dbReference type="NCBI Taxonomy" id="2754695"/>
    <lineage>
        <taxon>Bacteria</taxon>
        <taxon>Pseudomonadati</taxon>
        <taxon>Pseudomonadota</taxon>
        <taxon>Alphaproteobacteria</taxon>
        <taxon>Hyphomicrobiales</taxon>
        <taxon>Methylobacteriaceae</taxon>
        <taxon>Microvirga</taxon>
    </lineage>
</organism>
<gene>
    <name evidence="3" type="ORF">H0S73_18160</name>
</gene>
<protein>
    <recommendedName>
        <fullName evidence="5">Secreted protein</fullName>
    </recommendedName>
</protein>
<feature type="region of interest" description="Disordered" evidence="1">
    <location>
        <begin position="71"/>
        <end position="141"/>
    </location>
</feature>
<name>A0A838BSU5_9HYPH</name>
<comment type="caution">
    <text evidence="3">The sequence shown here is derived from an EMBL/GenBank/DDBJ whole genome shotgun (WGS) entry which is preliminary data.</text>
</comment>
<evidence type="ECO:0000313" key="3">
    <source>
        <dbReference type="EMBL" id="MBA1158035.1"/>
    </source>
</evidence>
<accession>A0A838BSU5</accession>
<proteinExistence type="predicted"/>
<evidence type="ECO:0008006" key="5">
    <source>
        <dbReference type="Google" id="ProtNLM"/>
    </source>
</evidence>
<feature type="compositionally biased region" description="Basic residues" evidence="1">
    <location>
        <begin position="124"/>
        <end position="141"/>
    </location>
</feature>